<name>A0A8J5JNA1_HOMAM</name>
<protein>
    <submittedName>
        <fullName evidence="1">Uncharacterized protein</fullName>
    </submittedName>
</protein>
<feature type="non-terminal residue" evidence="1">
    <location>
        <position position="1"/>
    </location>
</feature>
<evidence type="ECO:0000313" key="2">
    <source>
        <dbReference type="Proteomes" id="UP000747542"/>
    </source>
</evidence>
<dbReference type="Proteomes" id="UP000747542">
    <property type="component" value="Unassembled WGS sequence"/>
</dbReference>
<dbReference type="PANTHER" id="PTHR46704">
    <property type="entry name" value="CXC DOMAIN-CONTAINING PROTEIN-RELATED"/>
    <property type="match status" value="1"/>
</dbReference>
<dbReference type="EMBL" id="JAHLQT010029499">
    <property type="protein sequence ID" value="KAG7161427.1"/>
    <property type="molecule type" value="Genomic_DNA"/>
</dbReference>
<keyword evidence="2" id="KW-1185">Reference proteome</keyword>
<evidence type="ECO:0000313" key="1">
    <source>
        <dbReference type="EMBL" id="KAG7161427.1"/>
    </source>
</evidence>
<reference evidence="1" key="1">
    <citation type="journal article" date="2021" name="Sci. Adv.">
        <title>The American lobster genome reveals insights on longevity, neural, and immune adaptations.</title>
        <authorList>
            <person name="Polinski J.M."/>
            <person name="Zimin A.V."/>
            <person name="Clark K.F."/>
            <person name="Kohn A.B."/>
            <person name="Sadowski N."/>
            <person name="Timp W."/>
            <person name="Ptitsyn A."/>
            <person name="Khanna P."/>
            <person name="Romanova D.Y."/>
            <person name="Williams P."/>
            <person name="Greenwood S.J."/>
            <person name="Moroz L.L."/>
            <person name="Walt D.R."/>
            <person name="Bodnar A.G."/>
        </authorList>
    </citation>
    <scope>NUCLEOTIDE SEQUENCE</scope>
    <source>
        <strain evidence="1">GMGI-L3</strain>
    </source>
</reference>
<organism evidence="1 2">
    <name type="scientific">Homarus americanus</name>
    <name type="common">American lobster</name>
    <dbReference type="NCBI Taxonomy" id="6706"/>
    <lineage>
        <taxon>Eukaryota</taxon>
        <taxon>Metazoa</taxon>
        <taxon>Ecdysozoa</taxon>
        <taxon>Arthropoda</taxon>
        <taxon>Crustacea</taxon>
        <taxon>Multicrustacea</taxon>
        <taxon>Malacostraca</taxon>
        <taxon>Eumalacostraca</taxon>
        <taxon>Eucarida</taxon>
        <taxon>Decapoda</taxon>
        <taxon>Pleocyemata</taxon>
        <taxon>Astacidea</taxon>
        <taxon>Nephropoidea</taxon>
        <taxon>Nephropidae</taxon>
        <taxon>Homarus</taxon>
    </lineage>
</organism>
<accession>A0A8J5JNA1</accession>
<proteinExistence type="predicted"/>
<comment type="caution">
    <text evidence="1">The sequence shown here is derived from an EMBL/GenBank/DDBJ whole genome shotgun (WGS) entry which is preliminary data.</text>
</comment>
<gene>
    <name evidence="1" type="ORF">Hamer_G014071</name>
</gene>
<sequence>MKYICSLFSRLYKTNQACPPALSQMGDLRTGTKSVLVHCLEDLIPVQENVSSPIVQAIFLDGAAVVNMLRPDSARTFQDYANDIFMSSITFQLQHVARLGIIWDVYLPDSLKGDTHRKTGKSVKRRIEAPSTVPRNWQEFLSLDDNKTELFPLLARTAVGFETDKQVITKHNKHNADVLCSSSRVDVSGLDPCTHEEADTRILIHLEDAVKQCHKKMLIRTVDTNVEVLAVTAAQQISRALVPDRCAAMLMFHTFTGCDTVSIFGGRGKKTAWETWNAY</sequence>
<dbReference type="AlphaFoldDB" id="A0A8J5JNA1"/>
<dbReference type="PANTHER" id="PTHR46704:SF1">
    <property type="entry name" value="TELOMERE LENGTH REGULATION PROTEIN TEL2 HOMOLOG"/>
    <property type="match status" value="1"/>
</dbReference>